<protein>
    <submittedName>
        <fullName evidence="1">Uncharacterized protein</fullName>
    </submittedName>
</protein>
<feature type="non-terminal residue" evidence="1">
    <location>
        <position position="1"/>
    </location>
</feature>
<name>A0AAV5TX45_9BILA</name>
<dbReference type="Proteomes" id="UP001432027">
    <property type="component" value="Unassembled WGS sequence"/>
</dbReference>
<evidence type="ECO:0000313" key="1">
    <source>
        <dbReference type="EMBL" id="GMS98846.1"/>
    </source>
</evidence>
<reference evidence="1" key="1">
    <citation type="submission" date="2023-10" db="EMBL/GenBank/DDBJ databases">
        <title>Genome assembly of Pristionchus species.</title>
        <authorList>
            <person name="Yoshida K."/>
            <person name="Sommer R.J."/>
        </authorList>
    </citation>
    <scope>NUCLEOTIDE SEQUENCE</scope>
    <source>
        <strain evidence="1">RS0144</strain>
    </source>
</reference>
<feature type="non-terminal residue" evidence="1">
    <location>
        <position position="104"/>
    </location>
</feature>
<keyword evidence="2" id="KW-1185">Reference proteome</keyword>
<dbReference type="AlphaFoldDB" id="A0AAV5TX45"/>
<sequence length="104" mass="11481">SQSCVRHSLSPFSVLFPPMLPGRSGSRLFLKRRVLPLVVTVECALPIRERAQREPASALALLSGTRNAERRCAHLLVEVQEPAAPDTSRAYCRQLPETPNSECS</sequence>
<proteinExistence type="predicted"/>
<dbReference type="EMBL" id="BTSX01000005">
    <property type="protein sequence ID" value="GMS98846.1"/>
    <property type="molecule type" value="Genomic_DNA"/>
</dbReference>
<comment type="caution">
    <text evidence="1">The sequence shown here is derived from an EMBL/GenBank/DDBJ whole genome shotgun (WGS) entry which is preliminary data.</text>
</comment>
<evidence type="ECO:0000313" key="2">
    <source>
        <dbReference type="Proteomes" id="UP001432027"/>
    </source>
</evidence>
<gene>
    <name evidence="1" type="ORF">PENTCL1PPCAC_21021</name>
</gene>
<accession>A0AAV5TX45</accession>
<organism evidence="1 2">
    <name type="scientific">Pristionchus entomophagus</name>
    <dbReference type="NCBI Taxonomy" id="358040"/>
    <lineage>
        <taxon>Eukaryota</taxon>
        <taxon>Metazoa</taxon>
        <taxon>Ecdysozoa</taxon>
        <taxon>Nematoda</taxon>
        <taxon>Chromadorea</taxon>
        <taxon>Rhabditida</taxon>
        <taxon>Rhabditina</taxon>
        <taxon>Diplogasteromorpha</taxon>
        <taxon>Diplogasteroidea</taxon>
        <taxon>Neodiplogasteridae</taxon>
        <taxon>Pristionchus</taxon>
    </lineage>
</organism>